<feature type="region of interest" description="Disordered" evidence="3">
    <location>
        <begin position="77"/>
        <end position="369"/>
    </location>
</feature>
<organism evidence="5 6">
    <name type="scientific">Channa striata</name>
    <name type="common">Snakehead murrel</name>
    <name type="synonym">Ophicephalus striatus</name>
    <dbReference type="NCBI Taxonomy" id="64152"/>
    <lineage>
        <taxon>Eukaryota</taxon>
        <taxon>Metazoa</taxon>
        <taxon>Chordata</taxon>
        <taxon>Craniata</taxon>
        <taxon>Vertebrata</taxon>
        <taxon>Euteleostomi</taxon>
        <taxon>Actinopterygii</taxon>
        <taxon>Neopterygii</taxon>
        <taxon>Teleostei</taxon>
        <taxon>Neoteleostei</taxon>
        <taxon>Acanthomorphata</taxon>
        <taxon>Anabantaria</taxon>
        <taxon>Anabantiformes</taxon>
        <taxon>Channoidei</taxon>
        <taxon>Channidae</taxon>
        <taxon>Channa</taxon>
    </lineage>
</organism>
<dbReference type="Proteomes" id="UP001187415">
    <property type="component" value="Unassembled WGS sequence"/>
</dbReference>
<name>A0AA88M0J1_CHASR</name>
<dbReference type="PANTHER" id="PTHR14098">
    <property type="entry name" value="SH2 DOMAIN CONTAINING PROTEIN"/>
    <property type="match status" value="1"/>
</dbReference>
<keyword evidence="6" id="KW-1185">Reference proteome</keyword>
<dbReference type="SMART" id="SM00252">
    <property type="entry name" value="SH2"/>
    <property type="match status" value="1"/>
</dbReference>
<accession>A0AA88M0J1</accession>
<evidence type="ECO:0000313" key="5">
    <source>
        <dbReference type="EMBL" id="KAK2827994.1"/>
    </source>
</evidence>
<dbReference type="GO" id="GO:0007169">
    <property type="term" value="P:cell surface receptor protein tyrosine kinase signaling pathway"/>
    <property type="evidence" value="ECO:0007669"/>
    <property type="project" value="TreeGrafter"/>
</dbReference>
<comment type="caution">
    <text evidence="5">The sequence shown here is derived from an EMBL/GenBank/DDBJ whole genome shotgun (WGS) entry which is preliminary data.</text>
</comment>
<dbReference type="Pfam" id="PF07647">
    <property type="entry name" value="SAM_2"/>
    <property type="match status" value="1"/>
</dbReference>
<evidence type="ECO:0000259" key="4">
    <source>
        <dbReference type="PROSITE" id="PS50001"/>
    </source>
</evidence>
<feature type="compositionally biased region" description="Acidic residues" evidence="3">
    <location>
        <begin position="103"/>
        <end position="142"/>
    </location>
</feature>
<protein>
    <recommendedName>
        <fullName evidence="4">SH2 domain-containing protein</fullName>
    </recommendedName>
</protein>
<gene>
    <name evidence="5" type="ORF">Q5P01_019028</name>
</gene>
<dbReference type="SUPFAM" id="SSF55550">
    <property type="entry name" value="SH2 domain"/>
    <property type="match status" value="1"/>
</dbReference>
<dbReference type="InterPro" id="IPR051751">
    <property type="entry name" value="Immunoreceptor_sig_adapters"/>
</dbReference>
<evidence type="ECO:0000256" key="1">
    <source>
        <dbReference type="ARBA" id="ARBA00022999"/>
    </source>
</evidence>
<evidence type="ECO:0000313" key="6">
    <source>
        <dbReference type="Proteomes" id="UP001187415"/>
    </source>
</evidence>
<dbReference type="EMBL" id="JAUPFM010000015">
    <property type="protein sequence ID" value="KAK2827994.1"/>
    <property type="molecule type" value="Genomic_DNA"/>
</dbReference>
<feature type="compositionally biased region" description="Low complexity" evidence="3">
    <location>
        <begin position="279"/>
        <end position="290"/>
    </location>
</feature>
<dbReference type="PRINTS" id="PR00401">
    <property type="entry name" value="SH2DOMAIN"/>
</dbReference>
<feature type="compositionally biased region" description="Pro residues" evidence="3">
    <location>
        <begin position="316"/>
        <end position="325"/>
    </location>
</feature>
<dbReference type="Pfam" id="PF00017">
    <property type="entry name" value="SH2"/>
    <property type="match status" value="1"/>
</dbReference>
<dbReference type="SUPFAM" id="SSF47769">
    <property type="entry name" value="SAM/Pointed domain"/>
    <property type="match status" value="1"/>
</dbReference>
<feature type="domain" description="SH2" evidence="4">
    <location>
        <begin position="385"/>
        <end position="493"/>
    </location>
</feature>
<proteinExistence type="predicted"/>
<dbReference type="InterPro" id="IPR000980">
    <property type="entry name" value="SH2"/>
</dbReference>
<dbReference type="Gene3D" id="1.10.150.50">
    <property type="entry name" value="Transcription Factor, Ets-1"/>
    <property type="match status" value="1"/>
</dbReference>
<dbReference type="GO" id="GO:0035556">
    <property type="term" value="P:intracellular signal transduction"/>
    <property type="evidence" value="ECO:0007669"/>
    <property type="project" value="TreeGrafter"/>
</dbReference>
<dbReference type="InterPro" id="IPR013761">
    <property type="entry name" value="SAM/pointed_sf"/>
</dbReference>
<dbReference type="AlphaFoldDB" id="A0AA88M0J1"/>
<keyword evidence="1 2" id="KW-0727">SH2 domain</keyword>
<sequence length="503" mass="55242">MSLDRVPPRSEVMGWSPVQLADYLKRVNLSGCDKTVLKNSISGSRFVNLSDNDLQKFPKTYAPMISKISNEISKKEEKRGLFCKKPTPKYHEQNIPADAQGWGDDEFDDEEFDDDYESPFSGDEEGSGGDYESPNEDVDGNDYEPPPTEPPDDLPAKLCRGQGPIGDDDYIDNHVQSRSNPPAVSPRPPTSTLAAPSPRPARESSTGRDPSPHCGGRPPGKFAPEPPQIFRNNKPGRSNPSPIRGPHRNTVDRPGTQAWKSQPDAPDPPTWSKPPALPPNAASSARPSPSRFDGKREFSLAAPKHNTFPLHNKGLPPRPGIPGPPSRHGDSLPPNVPPPSASLPHKLQSAMAEHRASIGGSDSRQSFRPPPPAAATYMQELDSVWYVGKVTRGQAEGCLKRVNKDGAYLVRDSTRQQANQPFTLMVYYQGKVYNIQIRQQNQQFMLGTGLKAQECFPSVREIIGHYSQSPLLLIDAKNRSANQQNQCVLSDPAGYYMSGQGWS</sequence>
<evidence type="ECO:0000256" key="3">
    <source>
        <dbReference type="SAM" id="MobiDB-lite"/>
    </source>
</evidence>
<dbReference type="GO" id="GO:0005737">
    <property type="term" value="C:cytoplasm"/>
    <property type="evidence" value="ECO:0007669"/>
    <property type="project" value="UniProtKB-ARBA"/>
</dbReference>
<dbReference type="InterPro" id="IPR036860">
    <property type="entry name" value="SH2_dom_sf"/>
</dbReference>
<dbReference type="InterPro" id="IPR001660">
    <property type="entry name" value="SAM"/>
</dbReference>
<dbReference type="Gene3D" id="3.30.505.10">
    <property type="entry name" value="SH2 domain"/>
    <property type="match status" value="1"/>
</dbReference>
<dbReference type="FunFam" id="3.30.505.10:FF:000016">
    <property type="entry name" value="B-cell linker protein isoform 2"/>
    <property type="match status" value="1"/>
</dbReference>
<evidence type="ECO:0000256" key="2">
    <source>
        <dbReference type="PROSITE-ProRule" id="PRU00191"/>
    </source>
</evidence>
<dbReference type="PROSITE" id="PS50001">
    <property type="entry name" value="SH2"/>
    <property type="match status" value="1"/>
</dbReference>
<dbReference type="PANTHER" id="PTHR14098:SF1">
    <property type="entry name" value="LYMPHOCYTE CYTOSOLIC PROTEIN 2"/>
    <property type="match status" value="1"/>
</dbReference>
<reference evidence="5" key="1">
    <citation type="submission" date="2023-07" db="EMBL/GenBank/DDBJ databases">
        <title>Chromosome-level Genome Assembly of Striped Snakehead (Channa striata).</title>
        <authorList>
            <person name="Liu H."/>
        </authorList>
    </citation>
    <scope>NUCLEOTIDE SEQUENCE</scope>
    <source>
        <strain evidence="5">Gz</strain>
        <tissue evidence="5">Muscle</tissue>
    </source>
</reference>
<feature type="compositionally biased region" description="Pro residues" evidence="3">
    <location>
        <begin position="265"/>
        <end position="278"/>
    </location>
</feature>